<keyword evidence="3" id="KW-1185">Reference proteome</keyword>
<dbReference type="InterPro" id="IPR011990">
    <property type="entry name" value="TPR-like_helical_dom_sf"/>
</dbReference>
<sequence>MRNLGILYETGSGVRLDKKKAERLYRMAADRATRSTKQGTETREVDLSKADAGSSAAAKGHERQLQGTSRTSTRERA</sequence>
<evidence type="ECO:0000256" key="1">
    <source>
        <dbReference type="SAM" id="MobiDB-lite"/>
    </source>
</evidence>
<feature type="compositionally biased region" description="Basic and acidic residues" evidence="1">
    <location>
        <begin position="40"/>
        <end position="49"/>
    </location>
</feature>
<reference evidence="2 3" key="1">
    <citation type="submission" date="2024-03" db="EMBL/GenBank/DDBJ databases">
        <title>Aureococcus anophagefferens CCMP1851 and Kratosvirus quantuckense: Draft genome of a second virus-susceptible host strain in the model system.</title>
        <authorList>
            <person name="Chase E."/>
            <person name="Truchon A.R."/>
            <person name="Schepens W."/>
            <person name="Wilhelm S.W."/>
        </authorList>
    </citation>
    <scope>NUCLEOTIDE SEQUENCE [LARGE SCALE GENOMIC DNA]</scope>
    <source>
        <strain evidence="2 3">CCMP1851</strain>
    </source>
</reference>
<dbReference type="Proteomes" id="UP001363151">
    <property type="component" value="Unassembled WGS sequence"/>
</dbReference>
<accession>A0ABR1FPH1</accession>
<feature type="region of interest" description="Disordered" evidence="1">
    <location>
        <begin position="29"/>
        <end position="77"/>
    </location>
</feature>
<evidence type="ECO:0000313" key="3">
    <source>
        <dbReference type="Proteomes" id="UP001363151"/>
    </source>
</evidence>
<protein>
    <submittedName>
        <fullName evidence="2">Uncharacterized protein</fullName>
    </submittedName>
</protein>
<organism evidence="2 3">
    <name type="scientific">Aureococcus anophagefferens</name>
    <name type="common">Harmful bloom alga</name>
    <dbReference type="NCBI Taxonomy" id="44056"/>
    <lineage>
        <taxon>Eukaryota</taxon>
        <taxon>Sar</taxon>
        <taxon>Stramenopiles</taxon>
        <taxon>Ochrophyta</taxon>
        <taxon>Pelagophyceae</taxon>
        <taxon>Pelagomonadales</taxon>
        <taxon>Pelagomonadaceae</taxon>
        <taxon>Aureococcus</taxon>
    </lineage>
</organism>
<name>A0ABR1FPH1_AURAN</name>
<evidence type="ECO:0000313" key="2">
    <source>
        <dbReference type="EMBL" id="KAK7235067.1"/>
    </source>
</evidence>
<dbReference type="EMBL" id="JBBJCI010000298">
    <property type="protein sequence ID" value="KAK7235067.1"/>
    <property type="molecule type" value="Genomic_DNA"/>
</dbReference>
<proteinExistence type="predicted"/>
<comment type="caution">
    <text evidence="2">The sequence shown here is derived from an EMBL/GenBank/DDBJ whole genome shotgun (WGS) entry which is preliminary data.</text>
</comment>
<dbReference type="Gene3D" id="1.25.40.10">
    <property type="entry name" value="Tetratricopeptide repeat domain"/>
    <property type="match status" value="1"/>
</dbReference>
<gene>
    <name evidence="2" type="ORF">SO694_00140030</name>
</gene>